<keyword evidence="1" id="KW-0812">Transmembrane</keyword>
<keyword evidence="1" id="KW-1133">Transmembrane helix</keyword>
<protein>
    <recommendedName>
        <fullName evidence="4">DUF58 domain-containing protein</fullName>
    </recommendedName>
</protein>
<evidence type="ECO:0000313" key="3">
    <source>
        <dbReference type="Proteomes" id="UP001304461"/>
    </source>
</evidence>
<comment type="caution">
    <text evidence="2">The sequence shown here is derived from an EMBL/GenBank/DDBJ whole genome shotgun (WGS) entry which is preliminary data.</text>
</comment>
<dbReference type="RefSeq" id="WP_094587400.1">
    <property type="nucleotide sequence ID" value="NZ_JAYGHX010000001.1"/>
</dbReference>
<proteinExistence type="predicted"/>
<dbReference type="EMBL" id="JAYGHX010000001">
    <property type="protein sequence ID" value="MEA5389705.1"/>
    <property type="molecule type" value="Genomic_DNA"/>
</dbReference>
<keyword evidence="1" id="KW-0472">Membrane</keyword>
<gene>
    <name evidence="2" type="ORF">VB738_00395</name>
</gene>
<dbReference type="Proteomes" id="UP001304461">
    <property type="component" value="Unassembled WGS sequence"/>
</dbReference>
<keyword evidence="3" id="KW-1185">Reference proteome</keyword>
<reference evidence="2 3" key="1">
    <citation type="submission" date="2023-12" db="EMBL/GenBank/DDBJ databases">
        <title>Baltic Sea Cyanobacteria.</title>
        <authorList>
            <person name="Delbaje E."/>
            <person name="Fewer D.P."/>
            <person name="Shishido T.K."/>
        </authorList>
    </citation>
    <scope>NUCLEOTIDE SEQUENCE [LARGE SCALE GENOMIC DNA]</scope>
    <source>
        <strain evidence="2 3">UHCC 0139</strain>
    </source>
</reference>
<feature type="transmembrane region" description="Helical" evidence="1">
    <location>
        <begin position="41"/>
        <end position="60"/>
    </location>
</feature>
<evidence type="ECO:0008006" key="4">
    <source>
        <dbReference type="Google" id="ProtNLM"/>
    </source>
</evidence>
<evidence type="ECO:0000313" key="2">
    <source>
        <dbReference type="EMBL" id="MEA5389705.1"/>
    </source>
</evidence>
<name>A0ABU5RPK0_9CYAN</name>
<evidence type="ECO:0000256" key="1">
    <source>
        <dbReference type="SAM" id="Phobius"/>
    </source>
</evidence>
<accession>A0ABU5RPK0</accession>
<sequence length="63" mass="6525">MPVLRPAGAKPRRLALVLLAGGGLVSFLALAATPHDGLHPLALMAALLPLQLAALAWAGMHRR</sequence>
<organism evidence="2 3">
    <name type="scientific">Cyanobium gracile UHCC 0139</name>
    <dbReference type="NCBI Taxonomy" id="3110308"/>
    <lineage>
        <taxon>Bacteria</taxon>
        <taxon>Bacillati</taxon>
        <taxon>Cyanobacteriota</taxon>
        <taxon>Cyanophyceae</taxon>
        <taxon>Synechococcales</taxon>
        <taxon>Prochlorococcaceae</taxon>
        <taxon>Cyanobium</taxon>
    </lineage>
</organism>